<sequence length="101" mass="11579">MTEHEWRSRPVQQTPNGCKEALFFYTPFCGTCKLTEKMLNIVLETGTVITVSKMNINYTPFLRDAWKISSVPCLVVLQNGAPIQIEYAMSSVVELHRWLQV</sequence>
<dbReference type="AlphaFoldDB" id="A0A3S1K6W2"/>
<evidence type="ECO:0000313" key="3">
    <source>
        <dbReference type="Proteomes" id="UP000279446"/>
    </source>
</evidence>
<reference evidence="2 3" key="1">
    <citation type="submission" date="2018-12" db="EMBL/GenBank/DDBJ databases">
        <authorList>
            <person name="Sun L."/>
            <person name="Chen Z."/>
        </authorList>
    </citation>
    <scope>NUCLEOTIDE SEQUENCE [LARGE SCALE GENOMIC DNA]</scope>
    <source>
        <strain evidence="2 3">DSM 15890</strain>
    </source>
</reference>
<name>A0A3S1K6W2_9BACL</name>
<dbReference type="Proteomes" id="UP000279446">
    <property type="component" value="Unassembled WGS sequence"/>
</dbReference>
<dbReference type="InterPro" id="IPR013766">
    <property type="entry name" value="Thioredoxin_domain"/>
</dbReference>
<gene>
    <name evidence="2" type="ORF">EJP82_15780</name>
</gene>
<keyword evidence="3" id="KW-1185">Reference proteome</keyword>
<evidence type="ECO:0000313" key="2">
    <source>
        <dbReference type="EMBL" id="RUT45261.1"/>
    </source>
</evidence>
<organism evidence="2 3">
    <name type="scientific">Paenibacillus anaericanus</name>
    <dbReference type="NCBI Taxonomy" id="170367"/>
    <lineage>
        <taxon>Bacteria</taxon>
        <taxon>Bacillati</taxon>
        <taxon>Bacillota</taxon>
        <taxon>Bacilli</taxon>
        <taxon>Bacillales</taxon>
        <taxon>Paenibacillaceae</taxon>
        <taxon>Paenibacillus</taxon>
    </lineage>
</organism>
<dbReference type="InterPro" id="IPR036249">
    <property type="entry name" value="Thioredoxin-like_sf"/>
</dbReference>
<evidence type="ECO:0000259" key="1">
    <source>
        <dbReference type="Pfam" id="PF00085"/>
    </source>
</evidence>
<dbReference type="CDD" id="cd02947">
    <property type="entry name" value="TRX_family"/>
    <property type="match status" value="1"/>
</dbReference>
<proteinExistence type="predicted"/>
<dbReference type="SUPFAM" id="SSF52833">
    <property type="entry name" value="Thioredoxin-like"/>
    <property type="match status" value="1"/>
</dbReference>
<dbReference type="Gene3D" id="3.40.30.10">
    <property type="entry name" value="Glutaredoxin"/>
    <property type="match status" value="1"/>
</dbReference>
<accession>A0A3S1K6W2</accession>
<dbReference type="OrthoDB" id="5784238at2"/>
<feature type="domain" description="Thioredoxin" evidence="1">
    <location>
        <begin position="24"/>
        <end position="84"/>
    </location>
</feature>
<comment type="caution">
    <text evidence="2">The sequence shown here is derived from an EMBL/GenBank/DDBJ whole genome shotgun (WGS) entry which is preliminary data.</text>
</comment>
<dbReference type="Pfam" id="PF00085">
    <property type="entry name" value="Thioredoxin"/>
    <property type="match status" value="1"/>
</dbReference>
<dbReference type="EMBL" id="RZNY01000013">
    <property type="protein sequence ID" value="RUT45261.1"/>
    <property type="molecule type" value="Genomic_DNA"/>
</dbReference>
<protein>
    <submittedName>
        <fullName evidence="2">Thioredoxin</fullName>
    </submittedName>
</protein>